<feature type="compositionally biased region" description="Polar residues" evidence="1">
    <location>
        <begin position="113"/>
        <end position="122"/>
    </location>
</feature>
<dbReference type="SMART" id="SM00577">
    <property type="entry name" value="CPDc"/>
    <property type="match status" value="1"/>
</dbReference>
<name>A0A8J8P135_HALGN</name>
<dbReference type="Gene3D" id="3.40.50.1000">
    <property type="entry name" value="HAD superfamily/HAD-like"/>
    <property type="match status" value="1"/>
</dbReference>
<feature type="region of interest" description="Disordered" evidence="1">
    <location>
        <begin position="590"/>
        <end position="619"/>
    </location>
</feature>
<dbReference type="GO" id="GO:0016791">
    <property type="term" value="F:phosphatase activity"/>
    <property type="evidence" value="ECO:0007669"/>
    <property type="project" value="InterPro"/>
</dbReference>
<dbReference type="Pfam" id="PF03031">
    <property type="entry name" value="NIF"/>
    <property type="match status" value="1"/>
</dbReference>
<feature type="compositionally biased region" description="Basic and acidic residues" evidence="1">
    <location>
        <begin position="84"/>
        <end position="103"/>
    </location>
</feature>
<dbReference type="AlphaFoldDB" id="A0A8J8P135"/>
<dbReference type="InterPro" id="IPR004274">
    <property type="entry name" value="FCP1_dom"/>
</dbReference>
<dbReference type="PANTHER" id="PTHR12210">
    <property type="entry name" value="DULLARD PROTEIN PHOSPHATASE"/>
    <property type="match status" value="1"/>
</dbReference>
<reference evidence="3" key="1">
    <citation type="submission" date="2019-06" db="EMBL/GenBank/DDBJ databases">
        <authorList>
            <person name="Zheng W."/>
        </authorList>
    </citation>
    <scope>NUCLEOTIDE SEQUENCE</scope>
    <source>
        <strain evidence="3">QDHG01</strain>
    </source>
</reference>
<evidence type="ECO:0000313" key="3">
    <source>
        <dbReference type="EMBL" id="TNV83950.1"/>
    </source>
</evidence>
<dbReference type="InterPro" id="IPR036412">
    <property type="entry name" value="HAD-like_sf"/>
</dbReference>
<evidence type="ECO:0000313" key="4">
    <source>
        <dbReference type="Proteomes" id="UP000785679"/>
    </source>
</evidence>
<proteinExistence type="predicted"/>
<dbReference type="OrthoDB" id="277011at2759"/>
<comment type="caution">
    <text evidence="3">The sequence shown here is derived from an EMBL/GenBank/DDBJ whole genome shotgun (WGS) entry which is preliminary data.</text>
</comment>
<evidence type="ECO:0000259" key="2">
    <source>
        <dbReference type="PROSITE" id="PS50969"/>
    </source>
</evidence>
<dbReference type="InterPro" id="IPR050365">
    <property type="entry name" value="TIM50"/>
</dbReference>
<dbReference type="NCBIfam" id="TIGR02251">
    <property type="entry name" value="HIF-SF_euk"/>
    <property type="match status" value="1"/>
</dbReference>
<dbReference type="InterPro" id="IPR011948">
    <property type="entry name" value="Dullard_phosphatase"/>
</dbReference>
<dbReference type="Proteomes" id="UP000785679">
    <property type="component" value="Unassembled WGS sequence"/>
</dbReference>
<dbReference type="FunFam" id="3.40.50.1000:FF:000093">
    <property type="entry name" value="NLI interacting factor-like phosphatase family protein"/>
    <property type="match status" value="1"/>
</dbReference>
<organism evidence="3 4">
    <name type="scientific">Halteria grandinella</name>
    <dbReference type="NCBI Taxonomy" id="5974"/>
    <lineage>
        <taxon>Eukaryota</taxon>
        <taxon>Sar</taxon>
        <taxon>Alveolata</taxon>
        <taxon>Ciliophora</taxon>
        <taxon>Intramacronucleata</taxon>
        <taxon>Spirotrichea</taxon>
        <taxon>Stichotrichia</taxon>
        <taxon>Sporadotrichida</taxon>
        <taxon>Halteriidae</taxon>
        <taxon>Halteria</taxon>
    </lineage>
</organism>
<dbReference type="EMBL" id="RRYP01003281">
    <property type="protein sequence ID" value="TNV83950.1"/>
    <property type="molecule type" value="Genomic_DNA"/>
</dbReference>
<evidence type="ECO:0000256" key="1">
    <source>
        <dbReference type="SAM" id="MobiDB-lite"/>
    </source>
</evidence>
<sequence>MRTTRAANLTSYTLQPQHPQHTYSSSTQRLALQISQNLSNNGPAAQIRRPVLSREGPSQQPTAAAESGGAQANETSQQSTISEEVPKIGERRRLKKKGSEDRLGGPIARRQSARASQKSVVNKQEENAKCITTSYSTENPEPTSAILKAMITQVPREIATKRESMSFKDLQSKVNTPRSINSHQLNNHQNIDPHPMGNQFLPPQSKDKIGMKTLILDLDETLVHSSFKPHSARMADIMLPVYIEGRESTVYVLVRPGAIEFCERMSQIYEVVIFTASLSKYAEPLIKLMDRSDKWCSHILFREHCTFLDTHEAYVKDLSLLNRPLKDLIIIDNSPTSYHFHPENALPSKSWYEDDLDRELFEFTPLLQTIAKVNDVRPILNQIGIDACDRVGRDVWVQSVKALWIAEKLLRDELAQKENTNKIQVAQHVRQHTGSHISSHILNQVVEQHDVLQVQGGNYTETSQLMHEKPLFQTHKRSIDSPNVTNSSIQRENALINNWTTIINQAKKAGGQLSLQKKGYFKNGKFPLNSQREGSSSAKRYLLAAQNLASLSSTQPILQRPTTNNTSTSPSHRVFLSTGILNKTNYLSKNHLHPLDSSPSTPGNPTPDLEFTEQQKPTGPIQLINLTQKTKLISEIPQIVGTQENTLGELQLHIKKHQGQRAIRNYKQSLPSQTYERINVPTQGSISEEQRLNHTQDSNTFRNLNKRSSRLSNLVIQTDKISNPVVMATPNTQRMIKAVEIRDQLESNCDIAGEDCHVQRIPQHAGTVVIHHNHSKTDTSINRTPKSEIRQPGQLFEKSETRGVSLNHTLQQSQPTLAPLAHEPAIPNLSSFARTTSVSAPRPRGFKPPNMLAPIERRPLISRAGGGGGAINMSGVYRITDFLQQRQLQ</sequence>
<gene>
    <name evidence="3" type="ORF">FGO68_gene3206</name>
</gene>
<feature type="compositionally biased region" description="Polar residues" evidence="1">
    <location>
        <begin position="70"/>
        <end position="82"/>
    </location>
</feature>
<keyword evidence="4" id="KW-1185">Reference proteome</keyword>
<dbReference type="SUPFAM" id="SSF56784">
    <property type="entry name" value="HAD-like"/>
    <property type="match status" value="1"/>
</dbReference>
<dbReference type="PROSITE" id="PS50969">
    <property type="entry name" value="FCP1"/>
    <property type="match status" value="1"/>
</dbReference>
<accession>A0A8J8P135</accession>
<feature type="region of interest" description="Disordered" evidence="1">
    <location>
        <begin position="53"/>
        <end position="125"/>
    </location>
</feature>
<dbReference type="CDD" id="cd07521">
    <property type="entry name" value="HAD_FCP1-like"/>
    <property type="match status" value="1"/>
</dbReference>
<feature type="domain" description="FCP1 homology" evidence="2">
    <location>
        <begin position="207"/>
        <end position="370"/>
    </location>
</feature>
<dbReference type="InterPro" id="IPR023214">
    <property type="entry name" value="HAD_sf"/>
</dbReference>
<protein>
    <recommendedName>
        <fullName evidence="2">FCP1 homology domain-containing protein</fullName>
    </recommendedName>
</protein>